<organism evidence="1 2">
    <name type="scientific">Galerina marginata (strain CBS 339.88)</name>
    <dbReference type="NCBI Taxonomy" id="685588"/>
    <lineage>
        <taxon>Eukaryota</taxon>
        <taxon>Fungi</taxon>
        <taxon>Dikarya</taxon>
        <taxon>Basidiomycota</taxon>
        <taxon>Agaricomycotina</taxon>
        <taxon>Agaricomycetes</taxon>
        <taxon>Agaricomycetidae</taxon>
        <taxon>Agaricales</taxon>
        <taxon>Agaricineae</taxon>
        <taxon>Strophariaceae</taxon>
        <taxon>Galerina</taxon>
    </lineage>
</organism>
<dbReference type="InterPro" id="IPR036322">
    <property type="entry name" value="WD40_repeat_dom_sf"/>
</dbReference>
<evidence type="ECO:0000313" key="1">
    <source>
        <dbReference type="EMBL" id="KDR78274.1"/>
    </source>
</evidence>
<dbReference type="AlphaFoldDB" id="A0A067TEE5"/>
<proteinExistence type="predicted"/>
<evidence type="ECO:0000313" key="2">
    <source>
        <dbReference type="Proteomes" id="UP000027222"/>
    </source>
</evidence>
<dbReference type="Proteomes" id="UP000027222">
    <property type="component" value="Unassembled WGS sequence"/>
</dbReference>
<name>A0A067TEE5_GALM3</name>
<reference evidence="2" key="1">
    <citation type="journal article" date="2014" name="Proc. Natl. Acad. Sci. U.S.A.">
        <title>Extensive sampling of basidiomycete genomes demonstrates inadequacy of the white-rot/brown-rot paradigm for wood decay fungi.</title>
        <authorList>
            <person name="Riley R."/>
            <person name="Salamov A.A."/>
            <person name="Brown D.W."/>
            <person name="Nagy L.G."/>
            <person name="Floudas D."/>
            <person name="Held B.W."/>
            <person name="Levasseur A."/>
            <person name="Lombard V."/>
            <person name="Morin E."/>
            <person name="Otillar R."/>
            <person name="Lindquist E.A."/>
            <person name="Sun H."/>
            <person name="LaButti K.M."/>
            <person name="Schmutz J."/>
            <person name="Jabbour D."/>
            <person name="Luo H."/>
            <person name="Baker S.E."/>
            <person name="Pisabarro A.G."/>
            <person name="Walton J.D."/>
            <person name="Blanchette R.A."/>
            <person name="Henrissat B."/>
            <person name="Martin F."/>
            <person name="Cullen D."/>
            <person name="Hibbett D.S."/>
            <person name="Grigoriev I.V."/>
        </authorList>
    </citation>
    <scope>NUCLEOTIDE SEQUENCE [LARGE SCALE GENOMIC DNA]</scope>
    <source>
        <strain evidence="2">CBS 339.88</strain>
    </source>
</reference>
<protein>
    <recommendedName>
        <fullName evidence="3">Anaphase-promoting complex subunit 4 WD40 domain-containing protein</fullName>
    </recommendedName>
</protein>
<sequence>MQVGEIVKRRKKIVQSGKISAVSWCPWDPKILATGDAGGILRLWNVNDRPGSNALSPGKLDTASVITGIHFSPHCKEILTAHGPRIGVPVPIDPCNPKPSSENALVVHSFPSLRHVTTFRLSIERGIGDTVLDGTGTKIIFATPSDGKISVSDVWAKQKEVKRERQWSMLSLNSRSSSYSLIR</sequence>
<dbReference type="OrthoDB" id="10263272at2759"/>
<dbReference type="Gene3D" id="2.130.10.10">
    <property type="entry name" value="YVTN repeat-like/Quinoprotein amine dehydrogenase"/>
    <property type="match status" value="1"/>
</dbReference>
<dbReference type="SUPFAM" id="SSF50978">
    <property type="entry name" value="WD40 repeat-like"/>
    <property type="match status" value="1"/>
</dbReference>
<dbReference type="HOGENOM" id="CLU_1475279_0_0_1"/>
<dbReference type="EMBL" id="KL142375">
    <property type="protein sequence ID" value="KDR78274.1"/>
    <property type="molecule type" value="Genomic_DNA"/>
</dbReference>
<gene>
    <name evidence="1" type="ORF">GALMADRAFT_119293</name>
</gene>
<dbReference type="InterPro" id="IPR015943">
    <property type="entry name" value="WD40/YVTN_repeat-like_dom_sf"/>
</dbReference>
<accession>A0A067TEE5</accession>
<dbReference type="STRING" id="685588.A0A067TEE5"/>
<evidence type="ECO:0008006" key="3">
    <source>
        <dbReference type="Google" id="ProtNLM"/>
    </source>
</evidence>
<keyword evidence="2" id="KW-1185">Reference proteome</keyword>